<protein>
    <submittedName>
        <fullName evidence="2">Cobalt-zinc-cadmium resistance protein</fullName>
    </submittedName>
</protein>
<dbReference type="AlphaFoldDB" id="A0A6J4RP20"/>
<feature type="region of interest" description="Disordered" evidence="1">
    <location>
        <begin position="1"/>
        <end position="22"/>
    </location>
</feature>
<proteinExistence type="predicted"/>
<feature type="compositionally biased region" description="Basic and acidic residues" evidence="1">
    <location>
        <begin position="264"/>
        <end position="281"/>
    </location>
</feature>
<feature type="non-terminal residue" evidence="2">
    <location>
        <position position="1"/>
    </location>
</feature>
<accession>A0A6J4RP20</accession>
<dbReference type="EMBL" id="CADCVK010000149">
    <property type="protein sequence ID" value="CAA9472814.1"/>
    <property type="molecule type" value="Genomic_DNA"/>
</dbReference>
<evidence type="ECO:0000256" key="1">
    <source>
        <dbReference type="SAM" id="MobiDB-lite"/>
    </source>
</evidence>
<name>A0A6J4RP20_9ACTN</name>
<reference evidence="2" key="1">
    <citation type="submission" date="2020-02" db="EMBL/GenBank/DDBJ databases">
        <authorList>
            <person name="Meier V. D."/>
        </authorList>
    </citation>
    <scope>NUCLEOTIDE SEQUENCE</scope>
    <source>
        <strain evidence="2">AVDCRST_MAG12</strain>
    </source>
</reference>
<evidence type="ECO:0000313" key="2">
    <source>
        <dbReference type="EMBL" id="CAA9472814.1"/>
    </source>
</evidence>
<feature type="region of interest" description="Disordered" evidence="1">
    <location>
        <begin position="84"/>
        <end position="308"/>
    </location>
</feature>
<feature type="region of interest" description="Disordered" evidence="1">
    <location>
        <begin position="43"/>
        <end position="72"/>
    </location>
</feature>
<feature type="non-terminal residue" evidence="2">
    <location>
        <position position="308"/>
    </location>
</feature>
<feature type="compositionally biased region" description="Basic and acidic residues" evidence="1">
    <location>
        <begin position="84"/>
        <end position="128"/>
    </location>
</feature>
<gene>
    <name evidence="2" type="ORF">AVDCRST_MAG12-920</name>
</gene>
<sequence>DGGRPVHPVLRGGIHRGGGGYHRAQVRGLPADGVGGVILGRGRVRGQPGGGGDGAVGADARGQAAGRGARLRAQQGRVLLQRARERAHPYSGGLDRRDRRTEVVRARAVAERRHRARGDARRGGDQRRGGPRHPARRAPPALHNLRGRRQAPDDGRLDLGGCGAWHRARRGHGLAGPGSPDRLARRRQHRLDRGAAPARHRPGAAGPGAAGGGFGQDPEGPLPPRGEGHPLPRPPHPGGGSAPLYLHARARAGGVDGQAGPRPRGGDRGRHSARAPPEHLLHPRGTLGGPSLFRGSSPRPRAVRGGQV</sequence>
<feature type="compositionally biased region" description="Gly residues" evidence="1">
    <location>
        <begin position="205"/>
        <end position="215"/>
    </location>
</feature>
<organism evidence="2">
    <name type="scientific">uncultured Rubrobacteraceae bacterium</name>
    <dbReference type="NCBI Taxonomy" id="349277"/>
    <lineage>
        <taxon>Bacteria</taxon>
        <taxon>Bacillati</taxon>
        <taxon>Actinomycetota</taxon>
        <taxon>Rubrobacteria</taxon>
        <taxon>Rubrobacterales</taxon>
        <taxon>Rubrobacteraceae</taxon>
        <taxon>environmental samples</taxon>
    </lineage>
</organism>
<feature type="compositionally biased region" description="Low complexity" evidence="1">
    <location>
        <begin position="56"/>
        <end position="72"/>
    </location>
</feature>